<protein>
    <submittedName>
        <fullName evidence="3">PH domain-containing protein</fullName>
    </submittedName>
</protein>
<dbReference type="AlphaFoldDB" id="A0A158PAF0"/>
<feature type="compositionally biased region" description="Basic and acidic residues" evidence="1">
    <location>
        <begin position="113"/>
        <end position="124"/>
    </location>
</feature>
<dbReference type="Pfam" id="PF10174">
    <property type="entry name" value="Cast"/>
    <property type="match status" value="1"/>
</dbReference>
<sequence>MIVGNLHWISWRRHCVQSAQRSASKKGRTNCSLLSALVSSALLLLDYVRLRASKELRHIRRLLDRRRTKHIGKSHNGTKTINFEDDYTSSSPQGAPALTDGGASGDELWNDNETSRERNNRFGHSDYGSAFDAVQPRCSSSYEQHEMGPTRAPAPAPMPRGASAEPCRKKERNPLQNSALQDLYHAPLSNPTSTNRNFWSGLSGMSHYSEGGGGSTGRLHGSLSLAEEYEQLKADYQASIEKLNQTMNSIKTFWSPELKRERQMRREAERLLQTSAAIPPIAQDVGEFPVNQIAFITS</sequence>
<proteinExistence type="predicted"/>
<reference evidence="3" key="2">
    <citation type="submission" date="2016-04" db="UniProtKB">
        <authorList>
            <consortium name="WormBaseParasite"/>
        </authorList>
    </citation>
    <scope>IDENTIFICATION</scope>
</reference>
<accession>A0A158PAF0</accession>
<name>A0A158PAF0_ANGCA</name>
<dbReference type="WBParaSite" id="ACAC_0000936801-mRNA-1">
    <property type="protein sequence ID" value="ACAC_0000936801-mRNA-1"/>
    <property type="gene ID" value="ACAC_0000936801"/>
</dbReference>
<reference evidence="2" key="1">
    <citation type="submission" date="2012-09" db="EMBL/GenBank/DDBJ databases">
        <authorList>
            <person name="Martin A.A."/>
        </authorList>
    </citation>
    <scope>NUCLEOTIDE SEQUENCE</scope>
</reference>
<organism evidence="2 3">
    <name type="scientific">Angiostrongylus cantonensis</name>
    <name type="common">Rat lungworm</name>
    <dbReference type="NCBI Taxonomy" id="6313"/>
    <lineage>
        <taxon>Eukaryota</taxon>
        <taxon>Metazoa</taxon>
        <taxon>Ecdysozoa</taxon>
        <taxon>Nematoda</taxon>
        <taxon>Chromadorea</taxon>
        <taxon>Rhabditida</taxon>
        <taxon>Rhabditina</taxon>
        <taxon>Rhabditomorpha</taxon>
        <taxon>Strongyloidea</taxon>
        <taxon>Metastrongylidae</taxon>
        <taxon>Angiostrongylus</taxon>
    </lineage>
</organism>
<dbReference type="Proteomes" id="UP000035642">
    <property type="component" value="Unassembled WGS sequence"/>
</dbReference>
<keyword evidence="2" id="KW-1185">Reference proteome</keyword>
<evidence type="ECO:0000256" key="1">
    <source>
        <dbReference type="SAM" id="MobiDB-lite"/>
    </source>
</evidence>
<dbReference type="InterPro" id="IPR019323">
    <property type="entry name" value="ELKS/CAST"/>
</dbReference>
<feature type="region of interest" description="Disordered" evidence="1">
    <location>
        <begin position="73"/>
        <end position="167"/>
    </location>
</feature>
<evidence type="ECO:0000313" key="2">
    <source>
        <dbReference type="Proteomes" id="UP000035642"/>
    </source>
</evidence>
<dbReference type="STRING" id="6313.A0A158PAF0"/>
<evidence type="ECO:0000313" key="3">
    <source>
        <dbReference type="WBParaSite" id="ACAC_0000936801-mRNA-1"/>
    </source>
</evidence>